<reference evidence="2" key="1">
    <citation type="journal article" date="2023" name="Mol. Phylogenet. Evol.">
        <title>Genome-scale phylogeny and comparative genomics of the fungal order Sordariales.</title>
        <authorList>
            <person name="Hensen N."/>
            <person name="Bonometti L."/>
            <person name="Westerberg I."/>
            <person name="Brannstrom I.O."/>
            <person name="Guillou S."/>
            <person name="Cros-Aarteil S."/>
            <person name="Calhoun S."/>
            <person name="Haridas S."/>
            <person name="Kuo A."/>
            <person name="Mondo S."/>
            <person name="Pangilinan J."/>
            <person name="Riley R."/>
            <person name="LaButti K."/>
            <person name="Andreopoulos B."/>
            <person name="Lipzen A."/>
            <person name="Chen C."/>
            <person name="Yan M."/>
            <person name="Daum C."/>
            <person name="Ng V."/>
            <person name="Clum A."/>
            <person name="Steindorff A."/>
            <person name="Ohm R.A."/>
            <person name="Martin F."/>
            <person name="Silar P."/>
            <person name="Natvig D.O."/>
            <person name="Lalanne C."/>
            <person name="Gautier V."/>
            <person name="Ament-Velasquez S.L."/>
            <person name="Kruys A."/>
            <person name="Hutchinson M.I."/>
            <person name="Powell A.J."/>
            <person name="Barry K."/>
            <person name="Miller A.N."/>
            <person name="Grigoriev I.V."/>
            <person name="Debuchy R."/>
            <person name="Gladieux P."/>
            <person name="Hiltunen Thoren M."/>
            <person name="Johannesson H."/>
        </authorList>
    </citation>
    <scope>NUCLEOTIDE SEQUENCE</scope>
    <source>
        <strain evidence="2">CBS 315.58</strain>
    </source>
</reference>
<reference evidence="2" key="2">
    <citation type="submission" date="2023-05" db="EMBL/GenBank/DDBJ databases">
        <authorList>
            <consortium name="Lawrence Berkeley National Laboratory"/>
            <person name="Steindorff A."/>
            <person name="Hensen N."/>
            <person name="Bonometti L."/>
            <person name="Westerberg I."/>
            <person name="Brannstrom I.O."/>
            <person name="Guillou S."/>
            <person name="Cros-Aarteil S."/>
            <person name="Calhoun S."/>
            <person name="Haridas S."/>
            <person name="Kuo A."/>
            <person name="Mondo S."/>
            <person name="Pangilinan J."/>
            <person name="Riley R."/>
            <person name="Labutti K."/>
            <person name="Andreopoulos B."/>
            <person name="Lipzen A."/>
            <person name="Chen C."/>
            <person name="Yanf M."/>
            <person name="Daum C."/>
            <person name="Ng V."/>
            <person name="Clum A."/>
            <person name="Ohm R."/>
            <person name="Martin F."/>
            <person name="Silar P."/>
            <person name="Natvig D."/>
            <person name="Lalanne C."/>
            <person name="Gautier V."/>
            <person name="Ament-Velasquez S.L."/>
            <person name="Kruys A."/>
            <person name="Hutchinson M.I."/>
            <person name="Powell A.J."/>
            <person name="Barry K."/>
            <person name="Miller A.N."/>
            <person name="Grigoriev I.V."/>
            <person name="Debuchy R."/>
            <person name="Gladieux P."/>
            <person name="Thoren M.H."/>
            <person name="Johannesson H."/>
        </authorList>
    </citation>
    <scope>NUCLEOTIDE SEQUENCE</scope>
    <source>
        <strain evidence="2">CBS 315.58</strain>
    </source>
</reference>
<protein>
    <submittedName>
        <fullName evidence="2">Uncharacterized protein</fullName>
    </submittedName>
</protein>
<name>A0AAN7AU69_9PEZI</name>
<evidence type="ECO:0000313" key="2">
    <source>
        <dbReference type="EMBL" id="KAK4198772.1"/>
    </source>
</evidence>
<keyword evidence="3" id="KW-1185">Reference proteome</keyword>
<dbReference type="EMBL" id="MU863941">
    <property type="protein sequence ID" value="KAK4198772.1"/>
    <property type="molecule type" value="Genomic_DNA"/>
</dbReference>
<gene>
    <name evidence="2" type="ORF">QBC40DRAFT_204326</name>
</gene>
<feature type="transmembrane region" description="Helical" evidence="1">
    <location>
        <begin position="251"/>
        <end position="274"/>
    </location>
</feature>
<keyword evidence="1" id="KW-0812">Transmembrane</keyword>
<organism evidence="2 3">
    <name type="scientific">Triangularia verruculosa</name>
    <dbReference type="NCBI Taxonomy" id="2587418"/>
    <lineage>
        <taxon>Eukaryota</taxon>
        <taxon>Fungi</taxon>
        <taxon>Dikarya</taxon>
        <taxon>Ascomycota</taxon>
        <taxon>Pezizomycotina</taxon>
        <taxon>Sordariomycetes</taxon>
        <taxon>Sordariomycetidae</taxon>
        <taxon>Sordariales</taxon>
        <taxon>Podosporaceae</taxon>
        <taxon>Triangularia</taxon>
    </lineage>
</organism>
<dbReference type="Proteomes" id="UP001303160">
    <property type="component" value="Unassembled WGS sequence"/>
</dbReference>
<keyword evidence="1" id="KW-0472">Membrane</keyword>
<dbReference type="AlphaFoldDB" id="A0AAN7AU69"/>
<comment type="caution">
    <text evidence="2">The sequence shown here is derived from an EMBL/GenBank/DDBJ whole genome shotgun (WGS) entry which is preliminary data.</text>
</comment>
<keyword evidence="1" id="KW-1133">Transmembrane helix</keyword>
<sequence>MMTPVARSESTGRQLIGPLTTVYTPSHNCRFGFVQSGNSDASDLTLDTIGYAYGSDCLSVRSCLPSMPTAVRRDYYSPGIYCPMGWETATKLAHGMTDSVRAIAILRALSTDETAAFCCPSGFTFSYTVWSSTDALPYCASTMIEGIFTYWTCNPRGYSLEQTLHMGQEITIVATTSDHAVIRATNAPHSSQDLYGRQDVTVPEVGTTLVVSSAITRAPAIQLVWRSSDLPNPANNGTADTNSQPINSTGIIVGAVVGAVVLISLIALGVWLWARKRRQKGAVVAQSTQVTDKPPESELASGNNIAELSTAGSPELPASPVKMHVSNTELTSTFLSADTGGIGSGSPETYELDTGTLCRRDGQVPVMDVDSGKFSSSRS</sequence>
<evidence type="ECO:0000256" key="1">
    <source>
        <dbReference type="SAM" id="Phobius"/>
    </source>
</evidence>
<accession>A0AAN7AU69</accession>
<proteinExistence type="predicted"/>
<evidence type="ECO:0000313" key="3">
    <source>
        <dbReference type="Proteomes" id="UP001303160"/>
    </source>
</evidence>